<reference evidence="2 3" key="1">
    <citation type="submission" date="2015-11" db="EMBL/GenBank/DDBJ databases">
        <title>Genomic analysis of 38 Legionella species identifies large and diverse effector repertoires.</title>
        <authorList>
            <person name="Burstein D."/>
            <person name="Amaro F."/>
            <person name="Zusman T."/>
            <person name="Lifshitz Z."/>
            <person name="Cohen O."/>
            <person name="Gilbert J.A."/>
            <person name="Pupko T."/>
            <person name="Shuman H.A."/>
            <person name="Segal G."/>
        </authorList>
    </citation>
    <scope>NUCLEOTIDE SEQUENCE [LARGE SCALE GENOMIC DNA]</scope>
    <source>
        <strain evidence="2 3">ATCC 49506</strain>
    </source>
</reference>
<dbReference type="EMBL" id="LNYO01000013">
    <property type="protein sequence ID" value="KTD36445.1"/>
    <property type="molecule type" value="Genomic_DNA"/>
</dbReference>
<comment type="caution">
    <text evidence="2">The sequence shown here is derived from an EMBL/GenBank/DDBJ whole genome shotgun (WGS) entry which is preliminary data.</text>
</comment>
<dbReference type="InterPro" id="IPR030395">
    <property type="entry name" value="GP_PDE_dom"/>
</dbReference>
<evidence type="ECO:0000313" key="2">
    <source>
        <dbReference type="EMBL" id="KTD36445.1"/>
    </source>
</evidence>
<name>A0A0W0WVU3_9GAMM</name>
<dbReference type="Gene3D" id="3.20.20.190">
    <property type="entry name" value="Phosphatidylinositol (PI) phosphodiesterase"/>
    <property type="match status" value="1"/>
</dbReference>
<proteinExistence type="predicted"/>
<keyword evidence="2" id="KW-0378">Hydrolase</keyword>
<accession>A0A0W0WVU3</accession>
<dbReference type="PANTHER" id="PTHR46211">
    <property type="entry name" value="GLYCEROPHOSPHORYL DIESTER PHOSPHODIESTERASE"/>
    <property type="match status" value="1"/>
</dbReference>
<feature type="domain" description="GP-PDE" evidence="1">
    <location>
        <begin position="58"/>
        <end position="288"/>
    </location>
</feature>
<dbReference type="PANTHER" id="PTHR46211:SF14">
    <property type="entry name" value="GLYCEROPHOSPHODIESTER PHOSPHODIESTERASE"/>
    <property type="match status" value="1"/>
</dbReference>
<dbReference type="PROSITE" id="PS51704">
    <property type="entry name" value="GP_PDE"/>
    <property type="match status" value="1"/>
</dbReference>
<gene>
    <name evidence="2" type="ORF">Lnau_1429</name>
</gene>
<dbReference type="EC" id="3.1.4.46" evidence="2"/>
<dbReference type="SUPFAM" id="SSF51695">
    <property type="entry name" value="PLC-like phosphodiesterases"/>
    <property type="match status" value="1"/>
</dbReference>
<keyword evidence="3" id="KW-1185">Reference proteome</keyword>
<dbReference type="GO" id="GO:0008889">
    <property type="term" value="F:glycerophosphodiester phosphodiesterase activity"/>
    <property type="evidence" value="ECO:0007669"/>
    <property type="project" value="UniProtKB-EC"/>
</dbReference>
<evidence type="ECO:0000259" key="1">
    <source>
        <dbReference type="PROSITE" id="PS51704"/>
    </source>
</evidence>
<organism evidence="2 3">
    <name type="scientific">Legionella nautarum</name>
    <dbReference type="NCBI Taxonomy" id="45070"/>
    <lineage>
        <taxon>Bacteria</taxon>
        <taxon>Pseudomonadati</taxon>
        <taxon>Pseudomonadota</taxon>
        <taxon>Gammaproteobacteria</taxon>
        <taxon>Legionellales</taxon>
        <taxon>Legionellaceae</taxon>
        <taxon>Legionella</taxon>
    </lineage>
</organism>
<dbReference type="GO" id="GO:0006629">
    <property type="term" value="P:lipid metabolic process"/>
    <property type="evidence" value="ECO:0007669"/>
    <property type="project" value="InterPro"/>
</dbReference>
<sequence length="288" mass="32903">MEEDSNNCSFYTKKIAKFPKLFAVLITMCFLKALEKSVDYFFSFLPQKQPDCLKVSDVCIIAHRGAHDKKNNTIENTDAAFAAALDLGCWGIEFDLRATADGVLVVNHDPTLQRLWSKNVAIKDLSFKQLRQLVPEILTLAEVVERYGKRLHLFIELKEPFHAEASLYNDLQLLTPCVDYHLLSLSEPIFASLKSFLPESLLLVAVHNNVTQFLNLCLQKKYGGVLGHYLLFNDSKIKRLRSAKKRVGVGMIDSKFSLYRELNRGLQWIFSNNVSLIAQSLEELRRFN</sequence>
<dbReference type="Pfam" id="PF03009">
    <property type="entry name" value="GDPD"/>
    <property type="match status" value="1"/>
</dbReference>
<dbReference type="InterPro" id="IPR017946">
    <property type="entry name" value="PLC-like_Pdiesterase_TIM-brl"/>
</dbReference>
<evidence type="ECO:0000313" key="3">
    <source>
        <dbReference type="Proteomes" id="UP000054725"/>
    </source>
</evidence>
<dbReference type="AlphaFoldDB" id="A0A0W0WVU3"/>
<dbReference type="Proteomes" id="UP000054725">
    <property type="component" value="Unassembled WGS sequence"/>
</dbReference>
<dbReference type="PATRIC" id="fig|45070.6.peg.1497"/>
<protein>
    <submittedName>
        <fullName evidence="2">Glycerophosphoryl diester phosphodiesterase</fullName>
        <ecNumber evidence="2">3.1.4.46</ecNumber>
    </submittedName>
</protein>
<dbReference type="STRING" id="45070.Lnau_1429"/>